<accession>A0A3P5XCM0</accession>
<evidence type="ECO:0000256" key="8">
    <source>
        <dbReference type="SAM" id="Phobius"/>
    </source>
</evidence>
<evidence type="ECO:0000259" key="9">
    <source>
        <dbReference type="PROSITE" id="PS51007"/>
    </source>
</evidence>
<feature type="binding site" description="axial binding residue" evidence="7">
    <location>
        <position position="103"/>
    </location>
    <ligand>
        <name>heme c</name>
        <dbReference type="ChEBI" id="CHEBI:61717"/>
    </ligand>
    <ligandPart>
        <name>Fe</name>
        <dbReference type="ChEBI" id="CHEBI:18248"/>
    </ligandPart>
</feature>
<dbReference type="InterPro" id="IPR012218">
    <property type="entry name" value="Cyt_c_BACSU-c550-type"/>
</dbReference>
<keyword evidence="8" id="KW-1133">Transmembrane helix</keyword>
<dbReference type="GO" id="GO:0009055">
    <property type="term" value="F:electron transfer activity"/>
    <property type="evidence" value="ECO:0007669"/>
    <property type="project" value="InterPro"/>
</dbReference>
<evidence type="ECO:0000256" key="4">
    <source>
        <dbReference type="ARBA" id="ARBA00022982"/>
    </source>
</evidence>
<dbReference type="OrthoDB" id="7933886at2"/>
<proteinExistence type="predicted"/>
<feature type="binding site" description="covalent" evidence="6">
    <location>
        <position position="65"/>
    </location>
    <ligand>
        <name>heme c</name>
        <dbReference type="ChEBI" id="CHEBI:61717"/>
    </ligand>
</feature>
<evidence type="ECO:0000256" key="5">
    <source>
        <dbReference type="ARBA" id="ARBA00023004"/>
    </source>
</evidence>
<dbReference type="Proteomes" id="UP000270468">
    <property type="component" value="Unassembled WGS sequence"/>
</dbReference>
<evidence type="ECO:0000256" key="7">
    <source>
        <dbReference type="PIRSR" id="PIRSR000025-2"/>
    </source>
</evidence>
<evidence type="ECO:0000313" key="11">
    <source>
        <dbReference type="Proteomes" id="UP000270468"/>
    </source>
</evidence>
<dbReference type="GO" id="GO:0005506">
    <property type="term" value="F:iron ion binding"/>
    <property type="evidence" value="ECO:0007669"/>
    <property type="project" value="InterPro"/>
</dbReference>
<keyword evidence="3 7" id="KW-0479">Metal-binding</keyword>
<dbReference type="NCBIfam" id="NF045773">
    <property type="entry name" value="cytochro_C550"/>
    <property type="match status" value="1"/>
</dbReference>
<dbReference type="AlphaFoldDB" id="A0A3P5XCM0"/>
<dbReference type="PIRSF" id="PIRSF000025">
    <property type="entry name" value="Cytc_Bsub_c550"/>
    <property type="match status" value="1"/>
</dbReference>
<keyword evidence="5 7" id="KW-0408">Iron</keyword>
<dbReference type="Pfam" id="PF13442">
    <property type="entry name" value="Cytochrome_CBB3"/>
    <property type="match status" value="1"/>
</dbReference>
<name>A0A3P5XCM0_9BACL</name>
<dbReference type="PROSITE" id="PS51007">
    <property type="entry name" value="CYTC"/>
    <property type="match status" value="1"/>
</dbReference>
<dbReference type="SUPFAM" id="SSF46626">
    <property type="entry name" value="Cytochrome c"/>
    <property type="match status" value="1"/>
</dbReference>
<reference evidence="10 11" key="1">
    <citation type="submission" date="2018-11" db="EMBL/GenBank/DDBJ databases">
        <authorList>
            <person name="Criscuolo A."/>
        </authorList>
    </citation>
    <scope>NUCLEOTIDE SEQUENCE [LARGE SCALE GENOMIC DNA]</scope>
    <source>
        <strain evidence="10">ATB-66</strain>
    </source>
</reference>
<evidence type="ECO:0000256" key="6">
    <source>
        <dbReference type="PIRSR" id="PIRSR000025-1"/>
    </source>
</evidence>
<keyword evidence="8" id="KW-0472">Membrane</keyword>
<protein>
    <submittedName>
        <fullName evidence="10">Cytochrome c-550</fullName>
    </submittedName>
</protein>
<sequence>MRKNPIVPYILIFALGIGLIFFMSLYGGDQKKEIASQGEDGKSEEAAGAEDTADFDAEAVAQGKCIGCHGGNFEGGMGPALAGTSLSKDEIKDTIKNGTDGGMPAGLVTDDAELDAMADYILSLK</sequence>
<dbReference type="Gene3D" id="1.10.760.10">
    <property type="entry name" value="Cytochrome c-like domain"/>
    <property type="match status" value="1"/>
</dbReference>
<dbReference type="PANTHER" id="PTHR37823:SF4">
    <property type="entry name" value="MENAQUINOL-CYTOCHROME C REDUCTASE CYTOCHROME B_C SUBUNIT"/>
    <property type="match status" value="1"/>
</dbReference>
<evidence type="ECO:0000256" key="3">
    <source>
        <dbReference type="ARBA" id="ARBA00022723"/>
    </source>
</evidence>
<comment type="PTM">
    <text evidence="6">Binds 1 heme c group covalently per subunit.</text>
</comment>
<feature type="binding site" description="axial binding residue" evidence="7">
    <location>
        <position position="69"/>
    </location>
    <ligand>
        <name>heme c</name>
        <dbReference type="ChEBI" id="CHEBI:61717"/>
    </ligand>
    <ligandPart>
        <name>Fe</name>
        <dbReference type="ChEBI" id="CHEBI:18248"/>
    </ligandPart>
</feature>
<dbReference type="GO" id="GO:0016020">
    <property type="term" value="C:membrane"/>
    <property type="evidence" value="ECO:0007669"/>
    <property type="project" value="InterPro"/>
</dbReference>
<dbReference type="InterPro" id="IPR051811">
    <property type="entry name" value="Cytochrome_c550/c551-like"/>
</dbReference>
<gene>
    <name evidence="10" type="primary">cccA_2</name>
    <name evidence="10" type="ORF">FILTAD_02683</name>
</gene>
<dbReference type="InterPro" id="IPR054780">
    <property type="entry name" value="Cytochro_C550_firm"/>
</dbReference>
<feature type="transmembrane region" description="Helical" evidence="8">
    <location>
        <begin position="6"/>
        <end position="26"/>
    </location>
</feature>
<evidence type="ECO:0000256" key="1">
    <source>
        <dbReference type="ARBA" id="ARBA00022448"/>
    </source>
</evidence>
<dbReference type="GO" id="GO:0020037">
    <property type="term" value="F:heme binding"/>
    <property type="evidence" value="ECO:0007669"/>
    <property type="project" value="InterPro"/>
</dbReference>
<evidence type="ECO:0000313" key="10">
    <source>
        <dbReference type="EMBL" id="VDC32455.1"/>
    </source>
</evidence>
<feature type="domain" description="Cytochrome c" evidence="9">
    <location>
        <begin position="43"/>
        <end position="125"/>
    </location>
</feature>
<dbReference type="RefSeq" id="WP_124071490.1">
    <property type="nucleotide sequence ID" value="NZ_CBCRXF010000002.1"/>
</dbReference>
<dbReference type="EMBL" id="UXAV01000044">
    <property type="protein sequence ID" value="VDC32455.1"/>
    <property type="molecule type" value="Genomic_DNA"/>
</dbReference>
<keyword evidence="8" id="KW-0812">Transmembrane</keyword>
<evidence type="ECO:0000256" key="2">
    <source>
        <dbReference type="ARBA" id="ARBA00022617"/>
    </source>
</evidence>
<dbReference type="InterPro" id="IPR009056">
    <property type="entry name" value="Cyt_c-like_dom"/>
</dbReference>
<dbReference type="PANTHER" id="PTHR37823">
    <property type="entry name" value="CYTOCHROME C-553-LIKE"/>
    <property type="match status" value="1"/>
</dbReference>
<keyword evidence="2 6" id="KW-0349">Heme</keyword>
<keyword evidence="4" id="KW-0249">Electron transport</keyword>
<organism evidence="10 11">
    <name type="scientific">Filibacter tadaridae</name>
    <dbReference type="NCBI Taxonomy" id="2483811"/>
    <lineage>
        <taxon>Bacteria</taxon>
        <taxon>Bacillati</taxon>
        <taxon>Bacillota</taxon>
        <taxon>Bacilli</taxon>
        <taxon>Bacillales</taxon>
        <taxon>Caryophanaceae</taxon>
        <taxon>Filibacter</taxon>
    </lineage>
</organism>
<keyword evidence="11" id="KW-1185">Reference proteome</keyword>
<dbReference type="InterPro" id="IPR036909">
    <property type="entry name" value="Cyt_c-like_dom_sf"/>
</dbReference>
<keyword evidence="1" id="KW-0813">Transport</keyword>
<feature type="binding site" description="covalent" evidence="6">
    <location>
        <position position="68"/>
    </location>
    <ligand>
        <name>heme c</name>
        <dbReference type="ChEBI" id="CHEBI:61717"/>
    </ligand>
</feature>